<dbReference type="Proteomes" id="UP001056120">
    <property type="component" value="Linkage Group LG29"/>
</dbReference>
<keyword evidence="2" id="KW-1185">Reference proteome</keyword>
<accession>A0ACB8XXA4</accession>
<protein>
    <submittedName>
        <fullName evidence="1">Uncharacterized protein</fullName>
    </submittedName>
</protein>
<organism evidence="1 2">
    <name type="scientific">Smallanthus sonchifolius</name>
    <dbReference type="NCBI Taxonomy" id="185202"/>
    <lineage>
        <taxon>Eukaryota</taxon>
        <taxon>Viridiplantae</taxon>
        <taxon>Streptophyta</taxon>
        <taxon>Embryophyta</taxon>
        <taxon>Tracheophyta</taxon>
        <taxon>Spermatophyta</taxon>
        <taxon>Magnoliopsida</taxon>
        <taxon>eudicotyledons</taxon>
        <taxon>Gunneridae</taxon>
        <taxon>Pentapetalae</taxon>
        <taxon>asterids</taxon>
        <taxon>campanulids</taxon>
        <taxon>Asterales</taxon>
        <taxon>Asteraceae</taxon>
        <taxon>Asteroideae</taxon>
        <taxon>Heliantheae alliance</taxon>
        <taxon>Millerieae</taxon>
        <taxon>Smallanthus</taxon>
    </lineage>
</organism>
<sequence length="164" mass="17850">MGQRSLIYSFVARGTVILSEYTEFTGNFTSIAAQCFQKLPATNNKLTSGLYDMKGAKGKGAAKRDALKHVGDRKVGKKKAPAKAASKGKTKAAKDPNMPERPSSASFVFLEEFRKTFKKENPNVKAVSAAGEVGGEKWNSMSAAENYEAKAAKRKTEYEKLMKA</sequence>
<gene>
    <name evidence="1" type="ORF">L1987_85454</name>
</gene>
<comment type="caution">
    <text evidence="1">The sequence shown here is derived from an EMBL/GenBank/DDBJ whole genome shotgun (WGS) entry which is preliminary data.</text>
</comment>
<evidence type="ECO:0000313" key="1">
    <source>
        <dbReference type="EMBL" id="KAI3675858.1"/>
    </source>
</evidence>
<evidence type="ECO:0000313" key="2">
    <source>
        <dbReference type="Proteomes" id="UP001056120"/>
    </source>
</evidence>
<dbReference type="EMBL" id="CM042046">
    <property type="protein sequence ID" value="KAI3675858.1"/>
    <property type="molecule type" value="Genomic_DNA"/>
</dbReference>
<name>A0ACB8XXA4_9ASTR</name>
<reference evidence="2" key="1">
    <citation type="journal article" date="2022" name="Mol. Ecol. Resour.">
        <title>The genomes of chicory, endive, great burdock and yacon provide insights into Asteraceae palaeo-polyploidization history and plant inulin production.</title>
        <authorList>
            <person name="Fan W."/>
            <person name="Wang S."/>
            <person name="Wang H."/>
            <person name="Wang A."/>
            <person name="Jiang F."/>
            <person name="Liu H."/>
            <person name="Zhao H."/>
            <person name="Xu D."/>
            <person name="Zhang Y."/>
        </authorList>
    </citation>
    <scope>NUCLEOTIDE SEQUENCE [LARGE SCALE GENOMIC DNA]</scope>
    <source>
        <strain evidence="2">cv. Yunnan</strain>
    </source>
</reference>
<reference evidence="1 2" key="2">
    <citation type="journal article" date="2022" name="Mol. Ecol. Resour.">
        <title>The genomes of chicory, endive, great burdock and yacon provide insights into Asteraceae paleo-polyploidization history and plant inulin production.</title>
        <authorList>
            <person name="Fan W."/>
            <person name="Wang S."/>
            <person name="Wang H."/>
            <person name="Wang A."/>
            <person name="Jiang F."/>
            <person name="Liu H."/>
            <person name="Zhao H."/>
            <person name="Xu D."/>
            <person name="Zhang Y."/>
        </authorList>
    </citation>
    <scope>NUCLEOTIDE SEQUENCE [LARGE SCALE GENOMIC DNA]</scope>
    <source>
        <strain evidence="2">cv. Yunnan</strain>
        <tissue evidence="1">Leaves</tissue>
    </source>
</reference>
<proteinExistence type="predicted"/>